<dbReference type="EMBL" id="JAAWWB010000007">
    <property type="protein sequence ID" value="KAG6779388.1"/>
    <property type="molecule type" value="Genomic_DNA"/>
</dbReference>
<sequence>MVAKKSKGMIQHLISAIQSPQGLNPPGLKRLYALLHHLSTLKTPISSSFPDTKLEKCRLNFELEDINCLSDILFKQLEDRFHGFFSALHEHNVSAADNGKCFLIEELTLLLRCCLVMLVLIEHDQPLVIEKGLGILSMLSRLVATELSGQNGKSSITFKKLTSRQSVIDDCTTSITEEFVASLCLWKPSDPRYAFLCAVLEVDLFVFASLFFSLVFADELLVRQTLRQNFVMIDSAPSRSERLFVCPSGHGNIGSVLEVICAHFVVSLSDEQAFENFLNRLFWCHGEDFRIPEMSLPAALSLLLNPIMLSAPKLFQAYLILMVCEAIGICMPQPNTMLDPKLMDCYTEAFERSIFLYTRHMSSLHVDDFLGDNGSFIRSGLHGSSSKLNFESFLHPATRDKLHHLISKSYDAWNSYLSSMSSRTNSELVAASIAFMKESLCIVDESFKDEVLSILSCIILRYPSNDIGDTLLYKKEETSSQDIYLLASILKLMSSSLLQAIWYVKHRRSSVCLKSLEDVSSCMGYDVIVDILGCFEHFSISLPIQTFLCETLQSHPARHKKSKWMFFHFSGLLSFSYASGLDFLVKDCLFALMVVLNMFIIEEGDLAAVDSLVGSSLESFSSKSSDKSEGVMAISKSSQIVSSKIQKIQEMYLRTRSTICSSDRKQHNQAGTSEYGSIMNELDSVASMEDAKETCNGEIFLKCVLGKDAKSKVIDDLSDFIECEQGKNYSGWLRDRQRFRIWKYKKTTIQRWKRKKMCWNHLKG</sequence>
<accession>A0A8X8A7P4</accession>
<gene>
    <name evidence="2" type="ORF">POTOM_015768</name>
</gene>
<dbReference type="InterPro" id="IPR056714">
    <property type="entry name" value="DUF7812"/>
</dbReference>
<protein>
    <recommendedName>
        <fullName evidence="1">DUF7812 domain-containing protein</fullName>
    </recommendedName>
</protein>
<evidence type="ECO:0000313" key="2">
    <source>
        <dbReference type="EMBL" id="KAG6779388.1"/>
    </source>
</evidence>
<organism evidence="2 3">
    <name type="scientific">Populus tomentosa</name>
    <name type="common">Chinese white poplar</name>
    <dbReference type="NCBI Taxonomy" id="118781"/>
    <lineage>
        <taxon>Eukaryota</taxon>
        <taxon>Viridiplantae</taxon>
        <taxon>Streptophyta</taxon>
        <taxon>Embryophyta</taxon>
        <taxon>Tracheophyta</taxon>
        <taxon>Spermatophyta</taxon>
        <taxon>Magnoliopsida</taxon>
        <taxon>eudicotyledons</taxon>
        <taxon>Gunneridae</taxon>
        <taxon>Pentapetalae</taxon>
        <taxon>rosids</taxon>
        <taxon>fabids</taxon>
        <taxon>Malpighiales</taxon>
        <taxon>Salicaceae</taxon>
        <taxon>Saliceae</taxon>
        <taxon>Populus</taxon>
    </lineage>
</organism>
<dbReference type="PANTHER" id="PTHR36786:SF1">
    <property type="entry name" value="2-ISOPROPYLMALATE SYNTHASE"/>
    <property type="match status" value="1"/>
</dbReference>
<proteinExistence type="predicted"/>
<dbReference type="Pfam" id="PF25104">
    <property type="entry name" value="DUF7812"/>
    <property type="match status" value="1"/>
</dbReference>
<dbReference type="Proteomes" id="UP000886885">
    <property type="component" value="Chromosome 4A"/>
</dbReference>
<name>A0A8X8A7P4_POPTO</name>
<evidence type="ECO:0000313" key="3">
    <source>
        <dbReference type="Proteomes" id="UP000886885"/>
    </source>
</evidence>
<dbReference type="PANTHER" id="PTHR36786">
    <property type="entry name" value="2-ISOPROPYLMALATE SYNTHASE"/>
    <property type="match status" value="1"/>
</dbReference>
<evidence type="ECO:0000259" key="1">
    <source>
        <dbReference type="Pfam" id="PF25104"/>
    </source>
</evidence>
<dbReference type="AlphaFoldDB" id="A0A8X8A7P4"/>
<dbReference type="OrthoDB" id="1882119at2759"/>
<keyword evidence="3" id="KW-1185">Reference proteome</keyword>
<reference evidence="2" key="1">
    <citation type="journal article" date="2020" name="bioRxiv">
        <title>Hybrid origin of Populus tomentosa Carr. identified through genome sequencing and phylogenomic analysis.</title>
        <authorList>
            <person name="An X."/>
            <person name="Gao K."/>
            <person name="Chen Z."/>
            <person name="Li J."/>
            <person name="Yang X."/>
            <person name="Yang X."/>
            <person name="Zhou J."/>
            <person name="Guo T."/>
            <person name="Zhao T."/>
            <person name="Huang S."/>
            <person name="Miao D."/>
            <person name="Khan W.U."/>
            <person name="Rao P."/>
            <person name="Ye M."/>
            <person name="Lei B."/>
            <person name="Liao W."/>
            <person name="Wang J."/>
            <person name="Ji L."/>
            <person name="Li Y."/>
            <person name="Guo B."/>
            <person name="Mustafa N.S."/>
            <person name="Li S."/>
            <person name="Yun Q."/>
            <person name="Keller S.R."/>
            <person name="Mao J."/>
            <person name="Zhang R."/>
            <person name="Strauss S.H."/>
        </authorList>
    </citation>
    <scope>NUCLEOTIDE SEQUENCE</scope>
    <source>
        <strain evidence="2">GM15</strain>
        <tissue evidence="2">Leaf</tissue>
    </source>
</reference>
<feature type="domain" description="DUF7812" evidence="1">
    <location>
        <begin position="109"/>
        <end position="608"/>
    </location>
</feature>
<comment type="caution">
    <text evidence="2">The sequence shown here is derived from an EMBL/GenBank/DDBJ whole genome shotgun (WGS) entry which is preliminary data.</text>
</comment>